<evidence type="ECO:0000256" key="2">
    <source>
        <dbReference type="ARBA" id="ARBA00022777"/>
    </source>
</evidence>
<dbReference type="SUPFAM" id="SSF46785">
    <property type="entry name" value="Winged helix' DNA-binding domain"/>
    <property type="match status" value="1"/>
</dbReference>
<evidence type="ECO:0000313" key="4">
    <source>
        <dbReference type="EMBL" id="GGI12472.1"/>
    </source>
</evidence>
<evidence type="ECO:0000313" key="5">
    <source>
        <dbReference type="Proteomes" id="UP000619536"/>
    </source>
</evidence>
<dbReference type="InterPro" id="IPR029056">
    <property type="entry name" value="Ribokinase-like"/>
</dbReference>
<dbReference type="RefSeq" id="WP_188354316.1">
    <property type="nucleotide sequence ID" value="NZ_BMDH01000001.1"/>
</dbReference>
<keyword evidence="2 4" id="KW-0418">Kinase</keyword>
<dbReference type="EMBL" id="BMDH01000001">
    <property type="protein sequence ID" value="GGI12472.1"/>
    <property type="molecule type" value="Genomic_DNA"/>
</dbReference>
<reference evidence="4" key="2">
    <citation type="submission" date="2020-09" db="EMBL/GenBank/DDBJ databases">
        <authorList>
            <person name="Sun Q."/>
            <person name="Sedlacek I."/>
        </authorList>
    </citation>
    <scope>NUCLEOTIDE SEQUENCE</scope>
    <source>
        <strain evidence="4">CCM 8606</strain>
    </source>
</reference>
<protein>
    <submittedName>
        <fullName evidence="4">Kinase</fullName>
    </submittedName>
</protein>
<dbReference type="Pfam" id="PF00294">
    <property type="entry name" value="PfkB"/>
    <property type="match status" value="1"/>
</dbReference>
<dbReference type="Proteomes" id="UP000619536">
    <property type="component" value="Unassembled WGS sequence"/>
</dbReference>
<sequence>MALTQREEEILACIEQNPMISQQELASMLGITRSGTAAHIFNLMRKGYIQGKGYIVSPAQYVAVVGGVNIDIHGMASEHVVGLSSNVGHLVTSVGGIARNVAYNLTSFGIKNYLVALYGDDANGKLFKEDARHHNIDITRSLQVHDKASQYLSVVSASGEQIVALDDMGISSGITPQFLQQRLGLFTQAAITVLDTSLSQEAIAWLCEHVHKPIYARVVSVNKAQRLVSVLDRIDTLVLAATEAQLVSGIDVRSVDDAVQCVRVLCEAGVRTVALLLNASTAVFAQEHEVWLARIPEELLGKHLSNGAPTAILSTLAWQYIEQEHTFQEIIGMAMASASLVLDSVEATCTDMTAEQVERRALSIEVQRVQ</sequence>
<dbReference type="PANTHER" id="PTHR10584:SF166">
    <property type="entry name" value="RIBOKINASE"/>
    <property type="match status" value="1"/>
</dbReference>
<name>A0A8J3EWV8_9BIFI</name>
<dbReference type="Gene3D" id="1.10.10.10">
    <property type="entry name" value="Winged helix-like DNA-binding domain superfamily/Winged helix DNA-binding domain"/>
    <property type="match status" value="1"/>
</dbReference>
<reference evidence="4" key="1">
    <citation type="journal article" date="2014" name="Int. J. Syst. Evol. Microbiol.">
        <title>Complete genome sequence of Corynebacterium casei LMG S-19264T (=DSM 44701T), isolated from a smear-ripened cheese.</title>
        <authorList>
            <consortium name="US DOE Joint Genome Institute (JGI-PGF)"/>
            <person name="Walter F."/>
            <person name="Albersmeier A."/>
            <person name="Kalinowski J."/>
            <person name="Ruckert C."/>
        </authorList>
    </citation>
    <scope>NUCLEOTIDE SEQUENCE</scope>
    <source>
        <strain evidence="4">CCM 8606</strain>
    </source>
</reference>
<evidence type="ECO:0000256" key="1">
    <source>
        <dbReference type="ARBA" id="ARBA00022679"/>
    </source>
</evidence>
<keyword evidence="5" id="KW-1185">Reference proteome</keyword>
<dbReference type="SUPFAM" id="SSF53613">
    <property type="entry name" value="Ribokinase-like"/>
    <property type="match status" value="1"/>
</dbReference>
<dbReference type="InterPro" id="IPR036388">
    <property type="entry name" value="WH-like_DNA-bd_sf"/>
</dbReference>
<comment type="caution">
    <text evidence="4">The sequence shown here is derived from an EMBL/GenBank/DDBJ whole genome shotgun (WGS) entry which is preliminary data.</text>
</comment>
<organism evidence="4 5">
    <name type="scientific">Galliscardovia ingluviei</name>
    <dbReference type="NCBI Taxonomy" id="1769422"/>
    <lineage>
        <taxon>Bacteria</taxon>
        <taxon>Bacillati</taxon>
        <taxon>Actinomycetota</taxon>
        <taxon>Actinomycetes</taxon>
        <taxon>Bifidobacteriales</taxon>
        <taxon>Bifidobacteriaceae</taxon>
        <taxon>Galliscardovia</taxon>
    </lineage>
</organism>
<dbReference type="InterPro" id="IPR011611">
    <property type="entry name" value="PfkB_dom"/>
</dbReference>
<gene>
    <name evidence="4" type="ORF">GCM10007377_01130</name>
</gene>
<accession>A0A8J3EWV8</accession>
<dbReference type="PROSITE" id="PS00583">
    <property type="entry name" value="PFKB_KINASES_1"/>
    <property type="match status" value="1"/>
</dbReference>
<dbReference type="AlphaFoldDB" id="A0A8J3EWV8"/>
<dbReference type="GO" id="GO:0016301">
    <property type="term" value="F:kinase activity"/>
    <property type="evidence" value="ECO:0007669"/>
    <property type="project" value="UniProtKB-KW"/>
</dbReference>
<feature type="domain" description="Carbohydrate kinase PfkB" evidence="3">
    <location>
        <begin position="60"/>
        <end position="293"/>
    </location>
</feature>
<keyword evidence="1" id="KW-0808">Transferase</keyword>
<dbReference type="Gene3D" id="3.40.1190.20">
    <property type="match status" value="1"/>
</dbReference>
<proteinExistence type="predicted"/>
<dbReference type="Pfam" id="PF13412">
    <property type="entry name" value="HTH_24"/>
    <property type="match status" value="1"/>
</dbReference>
<evidence type="ECO:0000259" key="3">
    <source>
        <dbReference type="Pfam" id="PF00294"/>
    </source>
</evidence>
<dbReference type="InterPro" id="IPR036390">
    <property type="entry name" value="WH_DNA-bd_sf"/>
</dbReference>
<dbReference type="InterPro" id="IPR002173">
    <property type="entry name" value="Carboh/pur_kinase_PfkB_CS"/>
</dbReference>
<dbReference type="PANTHER" id="PTHR10584">
    <property type="entry name" value="SUGAR KINASE"/>
    <property type="match status" value="1"/>
</dbReference>